<dbReference type="InterPro" id="IPR023158">
    <property type="entry name" value="YerB-like_sf"/>
</dbReference>
<dbReference type="SUPFAM" id="SSF159774">
    <property type="entry name" value="YerB-like"/>
    <property type="match status" value="1"/>
</dbReference>
<evidence type="ECO:0000313" key="5">
    <source>
        <dbReference type="Proteomes" id="UP000034137"/>
    </source>
</evidence>
<dbReference type="Pfam" id="PF17479">
    <property type="entry name" value="DUF3048_C"/>
    <property type="match status" value="1"/>
</dbReference>
<keyword evidence="1" id="KW-1133">Transmembrane helix</keyword>
<dbReference type="AlphaFoldDB" id="A0A0G0Q7U0"/>
<dbReference type="EMBL" id="LBXO01000009">
    <property type="protein sequence ID" value="KKR33401.1"/>
    <property type="molecule type" value="Genomic_DNA"/>
</dbReference>
<dbReference type="InterPro" id="IPR021416">
    <property type="entry name" value="DUF3048_N"/>
</dbReference>
<accession>A0A0G0Q7U0</accession>
<sequence>MLNKDIFFDKKKRLFLITSFFLLFCLSVFISWAYLRLEKNETKDSLIKTSEEKKAEIDSCDNQQCASQLNLVRRKIDGILVASGEENPQMIGVMIDNHMDARPQAGLARASLVYEAEAEGAVTRFLAFFSSDDVVEKIGPVRSARPYFIDWATEINALYVHCGGSPDALSKIKNKGILALDEFYNSRFFWRDNSRPRPHNLFTSIENLNDYLARKKVKDHDIQAWKFKDDLPASQPATSTIMINFRLPDFVVEWKYDKEKNNYIRYQKGKIQKTEKDETIVAKNVIIQYVASRVMDEKARLSMDNVGSDKAIACIDGRCEEGKWKKSASDSRNLFYKSNGEQIEFNAGTTWVEVVKNNYNVVY</sequence>
<reference evidence="4 5" key="1">
    <citation type="journal article" date="2015" name="Nature">
        <title>rRNA introns, odd ribosomes, and small enigmatic genomes across a large radiation of phyla.</title>
        <authorList>
            <person name="Brown C.T."/>
            <person name="Hug L.A."/>
            <person name="Thomas B.C."/>
            <person name="Sharon I."/>
            <person name="Castelle C.J."/>
            <person name="Singh A."/>
            <person name="Wilkins M.J."/>
            <person name="Williams K.H."/>
            <person name="Banfield J.F."/>
        </authorList>
    </citation>
    <scope>NUCLEOTIDE SEQUENCE [LARGE SCALE GENOMIC DNA]</scope>
</reference>
<organism evidence="4 5">
    <name type="scientific">Candidatus Falkowbacteria bacterium GW2011_GWF2_39_8</name>
    <dbReference type="NCBI Taxonomy" id="1618642"/>
    <lineage>
        <taxon>Bacteria</taxon>
        <taxon>Candidatus Falkowiibacteriota</taxon>
    </lineage>
</organism>
<gene>
    <name evidence="4" type="ORF">UT64_C0009G0013</name>
</gene>
<evidence type="ECO:0000259" key="2">
    <source>
        <dbReference type="Pfam" id="PF11258"/>
    </source>
</evidence>
<keyword evidence="1" id="KW-0472">Membrane</keyword>
<feature type="domain" description="DUF3048" evidence="3">
    <location>
        <begin position="252"/>
        <end position="352"/>
    </location>
</feature>
<evidence type="ECO:0000259" key="3">
    <source>
        <dbReference type="Pfam" id="PF17479"/>
    </source>
</evidence>
<protein>
    <recommendedName>
        <fullName evidence="6">DUF3048 domain-containing protein</fullName>
    </recommendedName>
</protein>
<feature type="domain" description="DUF3048" evidence="2">
    <location>
        <begin position="87"/>
        <end position="217"/>
    </location>
</feature>
<evidence type="ECO:0008006" key="6">
    <source>
        <dbReference type="Google" id="ProtNLM"/>
    </source>
</evidence>
<dbReference type="InterPro" id="IPR035328">
    <property type="entry name" value="DUF3048_C"/>
</dbReference>
<comment type="caution">
    <text evidence="4">The sequence shown here is derived from an EMBL/GenBank/DDBJ whole genome shotgun (WGS) entry which is preliminary data.</text>
</comment>
<keyword evidence="1" id="KW-0812">Transmembrane</keyword>
<proteinExistence type="predicted"/>
<dbReference type="Gene3D" id="3.50.90.10">
    <property type="entry name" value="YerB-like"/>
    <property type="match status" value="1"/>
</dbReference>
<feature type="transmembrane region" description="Helical" evidence="1">
    <location>
        <begin position="14"/>
        <end position="35"/>
    </location>
</feature>
<evidence type="ECO:0000256" key="1">
    <source>
        <dbReference type="SAM" id="Phobius"/>
    </source>
</evidence>
<name>A0A0G0Q7U0_9BACT</name>
<evidence type="ECO:0000313" key="4">
    <source>
        <dbReference type="EMBL" id="KKR33401.1"/>
    </source>
</evidence>
<dbReference type="Pfam" id="PF11258">
    <property type="entry name" value="DUF3048"/>
    <property type="match status" value="1"/>
</dbReference>
<dbReference type="Proteomes" id="UP000034137">
    <property type="component" value="Unassembled WGS sequence"/>
</dbReference>